<reference evidence="2" key="3">
    <citation type="submission" date="2022-06" db="UniProtKB">
        <authorList>
            <consortium name="EnsemblPlants"/>
        </authorList>
    </citation>
    <scope>IDENTIFICATION</scope>
</reference>
<dbReference type="AlphaFoldDB" id="A0A8R7UQA5"/>
<dbReference type="Gene3D" id="3.60.40.10">
    <property type="entry name" value="PPM-type phosphatase domain"/>
    <property type="match status" value="1"/>
</dbReference>
<protein>
    <recommendedName>
        <fullName evidence="1">protein-serine/threonine phosphatase</fullName>
        <ecNumber evidence="1">3.1.3.16</ecNumber>
    </recommendedName>
</protein>
<dbReference type="Gramene" id="TuG1812G0600001601.01.T01">
    <property type="protein sequence ID" value="TuG1812G0600001601.01.T01"/>
    <property type="gene ID" value="TuG1812G0600001601.01"/>
</dbReference>
<sequence length="87" mass="9730">MHWNVVNKVQSYLNCGIHSTSQISFLAKMGVYLSTPKTDKLSEDGENDKLKFGLSSMQGWRASMEDAVSFPLQGYSNCLISLNNTEH</sequence>
<evidence type="ECO:0000313" key="2">
    <source>
        <dbReference type="EnsemblPlants" id="TuG1812G0600001601.01.T01"/>
    </source>
</evidence>
<name>A0A8R7UQA5_TRIUA</name>
<evidence type="ECO:0000256" key="1">
    <source>
        <dbReference type="ARBA" id="ARBA00013081"/>
    </source>
</evidence>
<dbReference type="EnsemblPlants" id="TuG1812G0600001601.01.T01">
    <property type="protein sequence ID" value="TuG1812G0600001601.01.T01"/>
    <property type="gene ID" value="TuG1812G0600001601.01"/>
</dbReference>
<dbReference type="Proteomes" id="UP000015106">
    <property type="component" value="Chromosome 6"/>
</dbReference>
<proteinExistence type="predicted"/>
<accession>A0A8R7UQA5</accession>
<dbReference type="InterPro" id="IPR036457">
    <property type="entry name" value="PPM-type-like_dom_sf"/>
</dbReference>
<organism evidence="2 3">
    <name type="scientific">Triticum urartu</name>
    <name type="common">Red wild einkorn</name>
    <name type="synonym">Crithodium urartu</name>
    <dbReference type="NCBI Taxonomy" id="4572"/>
    <lineage>
        <taxon>Eukaryota</taxon>
        <taxon>Viridiplantae</taxon>
        <taxon>Streptophyta</taxon>
        <taxon>Embryophyta</taxon>
        <taxon>Tracheophyta</taxon>
        <taxon>Spermatophyta</taxon>
        <taxon>Magnoliopsida</taxon>
        <taxon>Liliopsida</taxon>
        <taxon>Poales</taxon>
        <taxon>Poaceae</taxon>
        <taxon>BOP clade</taxon>
        <taxon>Pooideae</taxon>
        <taxon>Triticodae</taxon>
        <taxon>Triticeae</taxon>
        <taxon>Triticinae</taxon>
        <taxon>Triticum</taxon>
    </lineage>
</organism>
<reference evidence="2" key="2">
    <citation type="submission" date="2018-03" db="EMBL/GenBank/DDBJ databases">
        <title>The Triticum urartu genome reveals the dynamic nature of wheat genome evolution.</title>
        <authorList>
            <person name="Ling H."/>
            <person name="Ma B."/>
            <person name="Shi X."/>
            <person name="Liu H."/>
            <person name="Dong L."/>
            <person name="Sun H."/>
            <person name="Cao Y."/>
            <person name="Gao Q."/>
            <person name="Zheng S."/>
            <person name="Li Y."/>
            <person name="Yu Y."/>
            <person name="Du H."/>
            <person name="Qi M."/>
            <person name="Li Y."/>
            <person name="Yu H."/>
            <person name="Cui Y."/>
            <person name="Wang N."/>
            <person name="Chen C."/>
            <person name="Wu H."/>
            <person name="Zhao Y."/>
            <person name="Zhang J."/>
            <person name="Li Y."/>
            <person name="Zhou W."/>
            <person name="Zhang B."/>
            <person name="Hu W."/>
            <person name="Eijk M."/>
            <person name="Tang J."/>
            <person name="Witsenboer H."/>
            <person name="Zhao S."/>
            <person name="Li Z."/>
            <person name="Zhang A."/>
            <person name="Wang D."/>
            <person name="Liang C."/>
        </authorList>
    </citation>
    <scope>NUCLEOTIDE SEQUENCE [LARGE SCALE GENOMIC DNA]</scope>
    <source>
        <strain evidence="2">cv. G1812</strain>
    </source>
</reference>
<dbReference type="GO" id="GO:0004722">
    <property type="term" value="F:protein serine/threonine phosphatase activity"/>
    <property type="evidence" value="ECO:0007669"/>
    <property type="project" value="UniProtKB-EC"/>
</dbReference>
<dbReference type="EC" id="3.1.3.16" evidence="1"/>
<evidence type="ECO:0000313" key="3">
    <source>
        <dbReference type="Proteomes" id="UP000015106"/>
    </source>
</evidence>
<keyword evidence="3" id="KW-1185">Reference proteome</keyword>
<reference evidence="3" key="1">
    <citation type="journal article" date="2013" name="Nature">
        <title>Draft genome of the wheat A-genome progenitor Triticum urartu.</title>
        <authorList>
            <person name="Ling H.Q."/>
            <person name="Zhao S."/>
            <person name="Liu D."/>
            <person name="Wang J."/>
            <person name="Sun H."/>
            <person name="Zhang C."/>
            <person name="Fan H."/>
            <person name="Li D."/>
            <person name="Dong L."/>
            <person name="Tao Y."/>
            <person name="Gao C."/>
            <person name="Wu H."/>
            <person name="Li Y."/>
            <person name="Cui Y."/>
            <person name="Guo X."/>
            <person name="Zheng S."/>
            <person name="Wang B."/>
            <person name="Yu K."/>
            <person name="Liang Q."/>
            <person name="Yang W."/>
            <person name="Lou X."/>
            <person name="Chen J."/>
            <person name="Feng M."/>
            <person name="Jian J."/>
            <person name="Zhang X."/>
            <person name="Luo G."/>
            <person name="Jiang Y."/>
            <person name="Liu J."/>
            <person name="Wang Z."/>
            <person name="Sha Y."/>
            <person name="Zhang B."/>
            <person name="Wu H."/>
            <person name="Tang D."/>
            <person name="Shen Q."/>
            <person name="Xue P."/>
            <person name="Zou S."/>
            <person name="Wang X."/>
            <person name="Liu X."/>
            <person name="Wang F."/>
            <person name="Yang Y."/>
            <person name="An X."/>
            <person name="Dong Z."/>
            <person name="Zhang K."/>
            <person name="Zhang X."/>
            <person name="Luo M.C."/>
            <person name="Dvorak J."/>
            <person name="Tong Y."/>
            <person name="Wang J."/>
            <person name="Yang H."/>
            <person name="Li Z."/>
            <person name="Wang D."/>
            <person name="Zhang A."/>
            <person name="Wang J."/>
        </authorList>
    </citation>
    <scope>NUCLEOTIDE SEQUENCE</scope>
    <source>
        <strain evidence="3">cv. G1812</strain>
    </source>
</reference>